<dbReference type="Gene3D" id="3.60.90.10">
    <property type="entry name" value="S-adenosylmethionine decarboxylase"/>
    <property type="match status" value="1"/>
</dbReference>
<comment type="pathway">
    <text evidence="1">Amine and polyamine biosynthesis; S-adenosylmethioninamine biosynthesis; S-adenosylmethioninamine from S-adenosyl-L-methionine: step 1/1.</text>
</comment>
<evidence type="ECO:0000313" key="6">
    <source>
        <dbReference type="EnsemblPlants" id="OBART05G07680.1"/>
    </source>
</evidence>
<evidence type="ECO:0000256" key="3">
    <source>
        <dbReference type="ARBA" id="ARBA00023066"/>
    </source>
</evidence>
<dbReference type="Pfam" id="PF01536">
    <property type="entry name" value="SAM_decarbox"/>
    <property type="match status" value="1"/>
</dbReference>
<keyword evidence="3" id="KW-0745">Spermidine biosynthesis</keyword>
<dbReference type="Proteomes" id="UP000026960">
    <property type="component" value="Chromosome 5"/>
</dbReference>
<keyword evidence="4" id="KW-0620">Polyamine biosynthesis</keyword>
<comment type="similarity">
    <text evidence="2">Belongs to the eukaryotic AdoMetDC family.</text>
</comment>
<feature type="compositionally biased region" description="Basic and acidic residues" evidence="5">
    <location>
        <begin position="181"/>
        <end position="190"/>
    </location>
</feature>
<dbReference type="AlphaFoldDB" id="A0A0D3G4N0"/>
<accession>A0A0D3G4N0</accession>
<dbReference type="PaxDb" id="65489-OBART05G07680.1"/>
<evidence type="ECO:0000256" key="5">
    <source>
        <dbReference type="SAM" id="MobiDB-lite"/>
    </source>
</evidence>
<dbReference type="InterPro" id="IPR016067">
    <property type="entry name" value="S-AdoMet_deCO2ase_core"/>
</dbReference>
<dbReference type="PANTHER" id="PTHR11570:SF38">
    <property type="entry name" value="S-ADENOSYLMETHIONINE DECARBOXYLASE PROENZYME 4"/>
    <property type="match status" value="1"/>
</dbReference>
<dbReference type="GO" id="GO:0004014">
    <property type="term" value="F:adenosylmethionine decarboxylase activity"/>
    <property type="evidence" value="ECO:0007669"/>
    <property type="project" value="InterPro"/>
</dbReference>
<evidence type="ECO:0000256" key="4">
    <source>
        <dbReference type="ARBA" id="ARBA00023115"/>
    </source>
</evidence>
<sequence>METETVAGRMAGTARRMEASTAAGGLGRVLRLRLCRYSRSEYLFPEAQPFPHADFADEVEYLDSALPGELLLFRRSAVMSSSLPDASPRWHVYSASSSSSSSKSTFSARPLTTCGWPDKGRPCLCGCLTSGGTPLPATILHSSRGSSYCFSLHSPYSTTMYIRPPATAQESVHPSHIPRAISDHEYDATP</sequence>
<feature type="region of interest" description="Disordered" evidence="5">
    <location>
        <begin position="167"/>
        <end position="190"/>
    </location>
</feature>
<dbReference type="EnsemblPlants" id="OBART05G07680.1">
    <property type="protein sequence ID" value="OBART05G07680.1"/>
    <property type="gene ID" value="OBART05G07680"/>
</dbReference>
<dbReference type="STRING" id="65489.A0A0D3G4N0"/>
<keyword evidence="7" id="KW-1185">Reference proteome</keyword>
<reference evidence="6" key="1">
    <citation type="journal article" date="2009" name="Rice">
        <title>De Novo Next Generation Sequencing of Plant Genomes.</title>
        <authorList>
            <person name="Rounsley S."/>
            <person name="Marri P.R."/>
            <person name="Yu Y."/>
            <person name="He R."/>
            <person name="Sisneros N."/>
            <person name="Goicoechea J.L."/>
            <person name="Lee S.J."/>
            <person name="Angelova A."/>
            <person name="Kudrna D."/>
            <person name="Luo M."/>
            <person name="Affourtit J."/>
            <person name="Desany B."/>
            <person name="Knight J."/>
            <person name="Niazi F."/>
            <person name="Egholm M."/>
            <person name="Wing R.A."/>
        </authorList>
    </citation>
    <scope>NUCLEOTIDE SEQUENCE [LARGE SCALE GENOMIC DNA]</scope>
    <source>
        <strain evidence="6">cv. IRGC 105608</strain>
    </source>
</reference>
<dbReference type="PANTHER" id="PTHR11570">
    <property type="entry name" value="S-ADENOSYLMETHIONINE DECARBOXYLASE"/>
    <property type="match status" value="1"/>
</dbReference>
<name>A0A0D3G4N0_9ORYZ</name>
<dbReference type="Gramene" id="OBART05G07680.1">
    <property type="protein sequence ID" value="OBART05G07680.1"/>
    <property type="gene ID" value="OBART05G07680"/>
</dbReference>
<dbReference type="UniPathway" id="UPA00331">
    <property type="reaction ID" value="UER00451"/>
</dbReference>
<organism evidence="6">
    <name type="scientific">Oryza barthii</name>
    <dbReference type="NCBI Taxonomy" id="65489"/>
    <lineage>
        <taxon>Eukaryota</taxon>
        <taxon>Viridiplantae</taxon>
        <taxon>Streptophyta</taxon>
        <taxon>Embryophyta</taxon>
        <taxon>Tracheophyta</taxon>
        <taxon>Spermatophyta</taxon>
        <taxon>Magnoliopsida</taxon>
        <taxon>Liliopsida</taxon>
        <taxon>Poales</taxon>
        <taxon>Poaceae</taxon>
        <taxon>BOP clade</taxon>
        <taxon>Oryzoideae</taxon>
        <taxon>Oryzeae</taxon>
        <taxon>Oryzinae</taxon>
        <taxon>Oryza</taxon>
    </lineage>
</organism>
<dbReference type="GO" id="GO:0006597">
    <property type="term" value="P:spermine biosynthetic process"/>
    <property type="evidence" value="ECO:0007669"/>
    <property type="project" value="TreeGrafter"/>
</dbReference>
<evidence type="ECO:0000256" key="1">
    <source>
        <dbReference type="ARBA" id="ARBA00004911"/>
    </source>
</evidence>
<dbReference type="HOGENOM" id="CLU_1430083_0_0_1"/>
<evidence type="ECO:0000313" key="7">
    <source>
        <dbReference type="Proteomes" id="UP000026960"/>
    </source>
</evidence>
<dbReference type="eggNOG" id="KOG0788">
    <property type="taxonomic scope" value="Eukaryota"/>
</dbReference>
<reference evidence="6" key="2">
    <citation type="submission" date="2015-03" db="UniProtKB">
        <authorList>
            <consortium name="EnsemblPlants"/>
        </authorList>
    </citation>
    <scope>IDENTIFICATION</scope>
</reference>
<dbReference type="InterPro" id="IPR048283">
    <property type="entry name" value="AdoMetDC-like"/>
</dbReference>
<protein>
    <submittedName>
        <fullName evidence="6">Uncharacterized protein</fullName>
    </submittedName>
</protein>
<evidence type="ECO:0000256" key="2">
    <source>
        <dbReference type="ARBA" id="ARBA00008466"/>
    </source>
</evidence>
<proteinExistence type="inferred from homology"/>
<dbReference type="GO" id="GO:0005829">
    <property type="term" value="C:cytosol"/>
    <property type="evidence" value="ECO:0007669"/>
    <property type="project" value="TreeGrafter"/>
</dbReference>
<dbReference type="GO" id="GO:0008295">
    <property type="term" value="P:spermidine biosynthetic process"/>
    <property type="evidence" value="ECO:0007669"/>
    <property type="project" value="UniProtKB-KW"/>
</dbReference>
<dbReference type="SUPFAM" id="SSF56276">
    <property type="entry name" value="S-adenosylmethionine decarboxylase"/>
    <property type="match status" value="1"/>
</dbReference>